<gene>
    <name evidence="6" type="ORF">FJY75_01205</name>
</gene>
<comment type="similarity">
    <text evidence="1">Belongs to the LysR transcriptional regulatory family.</text>
</comment>
<reference evidence="6" key="1">
    <citation type="submission" date="2019-03" db="EMBL/GenBank/DDBJ databases">
        <title>Lake Tanganyika Metagenome-Assembled Genomes (MAGs).</title>
        <authorList>
            <person name="Tran P."/>
        </authorList>
    </citation>
    <scope>NUCLEOTIDE SEQUENCE</scope>
    <source>
        <strain evidence="6">M_DeepCast_400m_m2_100</strain>
    </source>
</reference>
<dbReference type="PANTHER" id="PTHR30126:SF39">
    <property type="entry name" value="HTH-TYPE TRANSCRIPTIONAL REGULATOR CYSL"/>
    <property type="match status" value="1"/>
</dbReference>
<evidence type="ECO:0000259" key="5">
    <source>
        <dbReference type="PROSITE" id="PS50931"/>
    </source>
</evidence>
<sequence length="306" mass="32542">MELDGLRTFVRAVSLGSLSAAARARGRSQPAVTAQMQALERSVGERLLVRAPRGVRPTPAGALLYARAQGLLREADELLEEVRGGGSLRSGRLRIGATDVMAIALLPPWVRRLRARYPGLGLTVSVAGSRALAGQVLQGELDLALVTLPLEAPGLVAEEVHREPIEFVAAAGHPAAGRRLTLAALAREAIIHHSDESVTRAEVAAVFRRAGLEPRVAMEVSSPEAMKQLVLLGLGIAPFSRSQAAAEIRSGRLVRLRVQGFRCFRRSGIVHRREALQLRAVSAFLALRPGPAGRRAGPRPGSASPA</sequence>
<keyword evidence="2" id="KW-0805">Transcription regulation</keyword>
<name>A0A937X947_UNCEI</name>
<dbReference type="Proteomes" id="UP000748308">
    <property type="component" value="Unassembled WGS sequence"/>
</dbReference>
<dbReference type="SUPFAM" id="SSF53850">
    <property type="entry name" value="Periplasmic binding protein-like II"/>
    <property type="match status" value="1"/>
</dbReference>
<dbReference type="InterPro" id="IPR005119">
    <property type="entry name" value="LysR_subst-bd"/>
</dbReference>
<feature type="domain" description="HTH lysR-type" evidence="5">
    <location>
        <begin position="1"/>
        <end position="58"/>
    </location>
</feature>
<evidence type="ECO:0000256" key="2">
    <source>
        <dbReference type="ARBA" id="ARBA00023015"/>
    </source>
</evidence>
<accession>A0A937X947</accession>
<dbReference type="InterPro" id="IPR036388">
    <property type="entry name" value="WH-like_DNA-bd_sf"/>
</dbReference>
<dbReference type="CDD" id="cd05466">
    <property type="entry name" value="PBP2_LTTR_substrate"/>
    <property type="match status" value="1"/>
</dbReference>
<evidence type="ECO:0000313" key="6">
    <source>
        <dbReference type="EMBL" id="MBM3316447.1"/>
    </source>
</evidence>
<evidence type="ECO:0000256" key="3">
    <source>
        <dbReference type="ARBA" id="ARBA00023125"/>
    </source>
</evidence>
<dbReference type="Pfam" id="PF00126">
    <property type="entry name" value="HTH_1"/>
    <property type="match status" value="1"/>
</dbReference>
<organism evidence="6 7">
    <name type="scientific">Eiseniibacteriota bacterium</name>
    <dbReference type="NCBI Taxonomy" id="2212470"/>
    <lineage>
        <taxon>Bacteria</taxon>
        <taxon>Candidatus Eiseniibacteriota</taxon>
    </lineage>
</organism>
<dbReference type="SUPFAM" id="SSF46785">
    <property type="entry name" value="Winged helix' DNA-binding domain"/>
    <property type="match status" value="1"/>
</dbReference>
<dbReference type="Gene3D" id="3.40.190.290">
    <property type="match status" value="1"/>
</dbReference>
<evidence type="ECO:0000256" key="4">
    <source>
        <dbReference type="ARBA" id="ARBA00023163"/>
    </source>
</evidence>
<dbReference type="InterPro" id="IPR036390">
    <property type="entry name" value="WH_DNA-bd_sf"/>
</dbReference>
<dbReference type="EMBL" id="VGIY01000013">
    <property type="protein sequence ID" value="MBM3316447.1"/>
    <property type="molecule type" value="Genomic_DNA"/>
</dbReference>
<proteinExistence type="inferred from homology"/>
<evidence type="ECO:0000256" key="1">
    <source>
        <dbReference type="ARBA" id="ARBA00009437"/>
    </source>
</evidence>
<dbReference type="InterPro" id="IPR000847">
    <property type="entry name" value="LysR_HTH_N"/>
</dbReference>
<dbReference type="PANTHER" id="PTHR30126">
    <property type="entry name" value="HTH-TYPE TRANSCRIPTIONAL REGULATOR"/>
    <property type="match status" value="1"/>
</dbReference>
<protein>
    <submittedName>
        <fullName evidence="6">LysR family transcriptional regulator</fullName>
    </submittedName>
</protein>
<dbReference type="GO" id="GO:0003700">
    <property type="term" value="F:DNA-binding transcription factor activity"/>
    <property type="evidence" value="ECO:0007669"/>
    <property type="project" value="InterPro"/>
</dbReference>
<keyword evidence="4" id="KW-0804">Transcription</keyword>
<dbReference type="AlphaFoldDB" id="A0A937X947"/>
<dbReference type="GO" id="GO:0000976">
    <property type="term" value="F:transcription cis-regulatory region binding"/>
    <property type="evidence" value="ECO:0007669"/>
    <property type="project" value="TreeGrafter"/>
</dbReference>
<comment type="caution">
    <text evidence="6">The sequence shown here is derived from an EMBL/GenBank/DDBJ whole genome shotgun (WGS) entry which is preliminary data.</text>
</comment>
<dbReference type="PROSITE" id="PS50931">
    <property type="entry name" value="HTH_LYSR"/>
    <property type="match status" value="1"/>
</dbReference>
<evidence type="ECO:0000313" key="7">
    <source>
        <dbReference type="Proteomes" id="UP000748308"/>
    </source>
</evidence>
<dbReference type="Gene3D" id="1.10.10.10">
    <property type="entry name" value="Winged helix-like DNA-binding domain superfamily/Winged helix DNA-binding domain"/>
    <property type="match status" value="1"/>
</dbReference>
<keyword evidence="3" id="KW-0238">DNA-binding</keyword>
<dbReference type="Pfam" id="PF03466">
    <property type="entry name" value="LysR_substrate"/>
    <property type="match status" value="1"/>
</dbReference>
<dbReference type="FunFam" id="1.10.10.10:FF:000001">
    <property type="entry name" value="LysR family transcriptional regulator"/>
    <property type="match status" value="1"/>
</dbReference>